<organism evidence="2 3">
    <name type="scientific">Mesorhizobium sangaii</name>
    <dbReference type="NCBI Taxonomy" id="505389"/>
    <lineage>
        <taxon>Bacteria</taxon>
        <taxon>Pseudomonadati</taxon>
        <taxon>Pseudomonadota</taxon>
        <taxon>Alphaproteobacteria</taxon>
        <taxon>Hyphomicrobiales</taxon>
        <taxon>Phyllobacteriaceae</taxon>
        <taxon>Mesorhizobium</taxon>
    </lineage>
</organism>
<dbReference type="AlphaFoldDB" id="A0A841P2Q3"/>
<keyword evidence="3" id="KW-1185">Reference proteome</keyword>
<accession>A0A841P2Q3</accession>
<gene>
    <name evidence="2" type="ORF">HNQ71_002202</name>
</gene>
<comment type="caution">
    <text evidence="2">The sequence shown here is derived from an EMBL/GenBank/DDBJ whole genome shotgun (WGS) entry which is preliminary data.</text>
</comment>
<evidence type="ECO:0000313" key="2">
    <source>
        <dbReference type="EMBL" id="MBB6409537.1"/>
    </source>
</evidence>
<sequence>MASILFLKNARAKMSTSIRLARPAGGHASDGRMEDRMDMLFCAHWKKAGHGAGGREADWMHQPAPAFGRFLAAVAIIGVAVCILDHAAAGKDRADTLVASTQQGSSK</sequence>
<dbReference type="RefSeq" id="WP_246461455.1">
    <property type="nucleotide sequence ID" value="NZ_JACHEF010000002.1"/>
</dbReference>
<dbReference type="Proteomes" id="UP000556329">
    <property type="component" value="Unassembled WGS sequence"/>
</dbReference>
<name>A0A841P2Q3_9HYPH</name>
<keyword evidence="1" id="KW-1133">Transmembrane helix</keyword>
<feature type="transmembrane region" description="Helical" evidence="1">
    <location>
        <begin position="66"/>
        <end position="84"/>
    </location>
</feature>
<proteinExistence type="predicted"/>
<evidence type="ECO:0000256" key="1">
    <source>
        <dbReference type="SAM" id="Phobius"/>
    </source>
</evidence>
<keyword evidence="1" id="KW-0472">Membrane</keyword>
<protein>
    <submittedName>
        <fullName evidence="2">Uncharacterized protein</fullName>
    </submittedName>
</protein>
<dbReference type="EMBL" id="JACHEF010000002">
    <property type="protein sequence ID" value="MBB6409537.1"/>
    <property type="molecule type" value="Genomic_DNA"/>
</dbReference>
<evidence type="ECO:0000313" key="3">
    <source>
        <dbReference type="Proteomes" id="UP000556329"/>
    </source>
</evidence>
<keyword evidence="1" id="KW-0812">Transmembrane</keyword>
<reference evidence="2 3" key="1">
    <citation type="submission" date="2020-08" db="EMBL/GenBank/DDBJ databases">
        <title>Genomic Encyclopedia of Type Strains, Phase IV (KMG-IV): sequencing the most valuable type-strain genomes for metagenomic binning, comparative biology and taxonomic classification.</title>
        <authorList>
            <person name="Goeker M."/>
        </authorList>
    </citation>
    <scope>NUCLEOTIDE SEQUENCE [LARGE SCALE GENOMIC DNA]</scope>
    <source>
        <strain evidence="2 3">DSM 100039</strain>
    </source>
</reference>